<evidence type="ECO:0000313" key="1">
    <source>
        <dbReference type="EMBL" id="KAH3843894.1"/>
    </source>
</evidence>
<keyword evidence="2" id="KW-1185">Reference proteome</keyword>
<evidence type="ECO:0000313" key="2">
    <source>
        <dbReference type="Proteomes" id="UP000828390"/>
    </source>
</evidence>
<reference evidence="1" key="1">
    <citation type="journal article" date="2019" name="bioRxiv">
        <title>The Genome of the Zebra Mussel, Dreissena polymorpha: A Resource for Invasive Species Research.</title>
        <authorList>
            <person name="McCartney M.A."/>
            <person name="Auch B."/>
            <person name="Kono T."/>
            <person name="Mallez S."/>
            <person name="Zhang Y."/>
            <person name="Obille A."/>
            <person name="Becker A."/>
            <person name="Abrahante J.E."/>
            <person name="Garbe J."/>
            <person name="Badalamenti J.P."/>
            <person name="Herman A."/>
            <person name="Mangelson H."/>
            <person name="Liachko I."/>
            <person name="Sullivan S."/>
            <person name="Sone E.D."/>
            <person name="Koren S."/>
            <person name="Silverstein K.A.T."/>
            <person name="Beckman K.B."/>
            <person name="Gohl D.M."/>
        </authorList>
    </citation>
    <scope>NUCLEOTIDE SEQUENCE</scope>
    <source>
        <strain evidence="1">Duluth1</strain>
        <tissue evidence="1">Whole animal</tissue>
    </source>
</reference>
<organism evidence="1 2">
    <name type="scientific">Dreissena polymorpha</name>
    <name type="common">Zebra mussel</name>
    <name type="synonym">Mytilus polymorpha</name>
    <dbReference type="NCBI Taxonomy" id="45954"/>
    <lineage>
        <taxon>Eukaryota</taxon>
        <taxon>Metazoa</taxon>
        <taxon>Spiralia</taxon>
        <taxon>Lophotrochozoa</taxon>
        <taxon>Mollusca</taxon>
        <taxon>Bivalvia</taxon>
        <taxon>Autobranchia</taxon>
        <taxon>Heteroconchia</taxon>
        <taxon>Euheterodonta</taxon>
        <taxon>Imparidentia</taxon>
        <taxon>Neoheterodontei</taxon>
        <taxon>Myida</taxon>
        <taxon>Dreissenoidea</taxon>
        <taxon>Dreissenidae</taxon>
        <taxon>Dreissena</taxon>
    </lineage>
</organism>
<accession>A0A9D4KQL5</accession>
<reference evidence="1" key="2">
    <citation type="submission" date="2020-11" db="EMBL/GenBank/DDBJ databases">
        <authorList>
            <person name="McCartney M.A."/>
            <person name="Auch B."/>
            <person name="Kono T."/>
            <person name="Mallez S."/>
            <person name="Becker A."/>
            <person name="Gohl D.M."/>
            <person name="Silverstein K.A.T."/>
            <person name="Koren S."/>
            <person name="Bechman K.B."/>
            <person name="Herman A."/>
            <person name="Abrahante J.E."/>
            <person name="Garbe J."/>
        </authorList>
    </citation>
    <scope>NUCLEOTIDE SEQUENCE</scope>
    <source>
        <strain evidence="1">Duluth1</strain>
        <tissue evidence="1">Whole animal</tissue>
    </source>
</reference>
<dbReference type="AlphaFoldDB" id="A0A9D4KQL5"/>
<gene>
    <name evidence="1" type="ORF">DPMN_117428</name>
</gene>
<dbReference type="EMBL" id="JAIWYP010000004">
    <property type="protein sequence ID" value="KAH3843894.1"/>
    <property type="molecule type" value="Genomic_DNA"/>
</dbReference>
<comment type="caution">
    <text evidence="1">The sequence shown here is derived from an EMBL/GenBank/DDBJ whole genome shotgun (WGS) entry which is preliminary data.</text>
</comment>
<proteinExistence type="predicted"/>
<name>A0A9D4KQL5_DREPO</name>
<protein>
    <submittedName>
        <fullName evidence="1">Uncharacterized protein</fullName>
    </submittedName>
</protein>
<sequence>MWLADEEYQKEEELLAFGKVGPVKLLKKNTDFAKFGERQECSDDVIVEVENSVCYT</sequence>
<feature type="non-terminal residue" evidence="1">
    <location>
        <position position="56"/>
    </location>
</feature>
<dbReference type="Proteomes" id="UP000828390">
    <property type="component" value="Unassembled WGS sequence"/>
</dbReference>